<keyword evidence="4" id="KW-0288">FMN</keyword>
<dbReference type="InterPro" id="IPR002500">
    <property type="entry name" value="PAPS_reduct_dom"/>
</dbReference>
<dbReference type="CDD" id="cd23948">
    <property type="entry name" value="FAD_synthase"/>
    <property type="match status" value="1"/>
</dbReference>
<evidence type="ECO:0000256" key="10">
    <source>
        <dbReference type="ARBA" id="ARBA00031145"/>
    </source>
</evidence>
<dbReference type="SUPFAM" id="SSF52402">
    <property type="entry name" value="Adenine nucleotide alpha hydrolases-like"/>
    <property type="match status" value="1"/>
</dbReference>
<dbReference type="Gene3D" id="3.40.50.620">
    <property type="entry name" value="HUPs"/>
    <property type="match status" value="1"/>
</dbReference>
<dbReference type="PANTHER" id="PTHR23293:SF9">
    <property type="entry name" value="FAD SYNTHASE"/>
    <property type="match status" value="1"/>
</dbReference>
<organism evidence="14 15">
    <name type="scientific">Candida metapsilosis</name>
    <dbReference type="NCBI Taxonomy" id="273372"/>
    <lineage>
        <taxon>Eukaryota</taxon>
        <taxon>Fungi</taxon>
        <taxon>Dikarya</taxon>
        <taxon>Ascomycota</taxon>
        <taxon>Saccharomycotina</taxon>
        <taxon>Pichiomycetes</taxon>
        <taxon>Debaryomycetaceae</taxon>
        <taxon>Candida/Lodderomyces clade</taxon>
        <taxon>Candida</taxon>
    </lineage>
</organism>
<evidence type="ECO:0000256" key="12">
    <source>
        <dbReference type="ARBA" id="ARBA00049494"/>
    </source>
</evidence>
<dbReference type="Proteomes" id="UP000669133">
    <property type="component" value="Unassembled WGS sequence"/>
</dbReference>
<dbReference type="GO" id="GO:0006747">
    <property type="term" value="P:FAD biosynthetic process"/>
    <property type="evidence" value="ECO:0007669"/>
    <property type="project" value="TreeGrafter"/>
</dbReference>
<dbReference type="Pfam" id="PF01507">
    <property type="entry name" value="PAPS_reduct"/>
    <property type="match status" value="2"/>
</dbReference>
<comment type="pathway">
    <text evidence="1">Cofactor biosynthesis; FAD biosynthesis; FAD from FMN: step 1/1.</text>
</comment>
<dbReference type="GO" id="GO:0003919">
    <property type="term" value="F:FMN adenylyltransferase activity"/>
    <property type="evidence" value="ECO:0007669"/>
    <property type="project" value="UniProtKB-EC"/>
</dbReference>
<evidence type="ECO:0000313" key="14">
    <source>
        <dbReference type="EMBL" id="KAG5421179.1"/>
    </source>
</evidence>
<evidence type="ECO:0000256" key="3">
    <source>
        <dbReference type="ARBA" id="ARBA00022630"/>
    </source>
</evidence>
<sequence>MTTQELTQQQIGFFERCEECYHLIQNFLNDTLPNGLVSPRHKKYQFDPDLRQEVKEKIKSSMTKFEKSISLHGLKEIAISYNGGKDCLVMLILLLASIYKKFLATHEANTEESFYSSHIIPHDYKLDSIYVNAETPFPELTEFINESTQYYHLNPISIKDSMKSGFEHYLNEINTNIKSVIVGIRHTDPYGAQLQDEQYTDSDWPRFLRIHPILDWKYIEIWDFLVGTDVNYCSLYDEGYTSLGGVNTTIPNPELLIPGGENKYLPAYMLKNNADALERLGRVKAHK</sequence>
<dbReference type="GeneID" id="93648898"/>
<keyword evidence="3" id="KW-0285">Flavoprotein</keyword>
<keyword evidence="15" id="KW-1185">Reference proteome</keyword>
<keyword evidence="9" id="KW-0067">ATP-binding</keyword>
<evidence type="ECO:0000256" key="6">
    <source>
        <dbReference type="ARBA" id="ARBA00022695"/>
    </source>
</evidence>
<dbReference type="EMBL" id="JAEOAQ010000001">
    <property type="protein sequence ID" value="KAG5421179.1"/>
    <property type="molecule type" value="Genomic_DNA"/>
</dbReference>
<keyword evidence="8" id="KW-0274">FAD</keyword>
<keyword evidence="7" id="KW-0547">Nucleotide-binding</keyword>
<feature type="domain" description="Phosphoadenosine phosphosulphate reductase" evidence="13">
    <location>
        <begin position="176"/>
        <end position="250"/>
    </location>
</feature>
<comment type="catalytic activity">
    <reaction evidence="12">
        <text>FMN + ATP + H(+) = FAD + diphosphate</text>
        <dbReference type="Rhea" id="RHEA:17237"/>
        <dbReference type="ChEBI" id="CHEBI:15378"/>
        <dbReference type="ChEBI" id="CHEBI:30616"/>
        <dbReference type="ChEBI" id="CHEBI:33019"/>
        <dbReference type="ChEBI" id="CHEBI:57692"/>
        <dbReference type="ChEBI" id="CHEBI:58210"/>
        <dbReference type="EC" id="2.7.7.2"/>
    </reaction>
</comment>
<accession>A0A8H7ZIG8</accession>
<dbReference type="AlphaFoldDB" id="A0A8H7ZIG8"/>
<evidence type="ECO:0000256" key="11">
    <source>
        <dbReference type="ARBA" id="ARBA00031871"/>
    </source>
</evidence>
<evidence type="ECO:0000256" key="4">
    <source>
        <dbReference type="ARBA" id="ARBA00022643"/>
    </source>
</evidence>
<proteinExistence type="predicted"/>
<reference evidence="14 15" key="1">
    <citation type="submission" date="2020-12" db="EMBL/GenBank/DDBJ databases">
        <title>Effect of drift, selection, and recombination on the evolution of hybrid genomes in Candida yeast pathogens.</title>
        <authorList>
            <person name="Mixao V."/>
            <person name="Ksiezopolska E."/>
            <person name="Saus E."/>
            <person name="Boekhout T."/>
            <person name="Gacser A."/>
            <person name="Gabaldon T."/>
        </authorList>
    </citation>
    <scope>NUCLEOTIDE SEQUENCE [LARGE SCALE GENOMIC DNA]</scope>
    <source>
        <strain evidence="14 15">BP57</strain>
    </source>
</reference>
<evidence type="ECO:0000256" key="2">
    <source>
        <dbReference type="ARBA" id="ARBA00012393"/>
    </source>
</evidence>
<evidence type="ECO:0000256" key="7">
    <source>
        <dbReference type="ARBA" id="ARBA00022741"/>
    </source>
</evidence>
<dbReference type="InterPro" id="IPR014729">
    <property type="entry name" value="Rossmann-like_a/b/a_fold"/>
</dbReference>
<protein>
    <recommendedName>
        <fullName evidence="2">FAD synthase</fullName>
        <ecNumber evidence="2">2.7.7.2</ecNumber>
    </recommendedName>
    <alternativeName>
        <fullName evidence="10">FAD pyrophosphorylase</fullName>
    </alternativeName>
    <alternativeName>
        <fullName evidence="11">FMN adenylyltransferase</fullName>
    </alternativeName>
</protein>
<dbReference type="PANTHER" id="PTHR23293">
    <property type="entry name" value="FAD SYNTHETASE-RELATED FMN ADENYLYLTRANSFERASE"/>
    <property type="match status" value="1"/>
</dbReference>
<evidence type="ECO:0000256" key="5">
    <source>
        <dbReference type="ARBA" id="ARBA00022679"/>
    </source>
</evidence>
<dbReference type="RefSeq" id="XP_067550295.1">
    <property type="nucleotide sequence ID" value="XM_067691572.1"/>
</dbReference>
<name>A0A8H7ZIG8_9ASCO</name>
<evidence type="ECO:0000313" key="15">
    <source>
        <dbReference type="Proteomes" id="UP000669133"/>
    </source>
</evidence>
<evidence type="ECO:0000259" key="13">
    <source>
        <dbReference type="Pfam" id="PF01507"/>
    </source>
</evidence>
<gene>
    <name evidence="14" type="ORF">I9W82_000269</name>
</gene>
<dbReference type="FunFam" id="3.40.50.620:FF:000187">
    <property type="entry name" value="Probable FAD synthetase"/>
    <property type="match status" value="1"/>
</dbReference>
<dbReference type="EC" id="2.7.7.2" evidence="2"/>
<dbReference type="GO" id="GO:0005524">
    <property type="term" value="F:ATP binding"/>
    <property type="evidence" value="ECO:0007669"/>
    <property type="project" value="UniProtKB-KW"/>
</dbReference>
<comment type="caution">
    <text evidence="14">The sequence shown here is derived from an EMBL/GenBank/DDBJ whole genome shotgun (WGS) entry which is preliminary data.</text>
</comment>
<keyword evidence="6" id="KW-0548">Nucleotidyltransferase</keyword>
<feature type="domain" description="Phosphoadenosine phosphosulphate reductase" evidence="13">
    <location>
        <begin position="77"/>
        <end position="164"/>
    </location>
</feature>
<evidence type="ECO:0000256" key="1">
    <source>
        <dbReference type="ARBA" id="ARBA00004726"/>
    </source>
</evidence>
<dbReference type="OrthoDB" id="270728at2759"/>
<evidence type="ECO:0000256" key="9">
    <source>
        <dbReference type="ARBA" id="ARBA00022840"/>
    </source>
</evidence>
<keyword evidence="5" id="KW-0808">Transferase</keyword>
<evidence type="ECO:0000256" key="8">
    <source>
        <dbReference type="ARBA" id="ARBA00022827"/>
    </source>
</evidence>